<gene>
    <name evidence="1" type="ORF">AN396_09455</name>
</gene>
<accession>A0ACC8XA29</accession>
<name>A0ACC8XA29_9FIRM</name>
<protein>
    <submittedName>
        <fullName evidence="1">Uncharacterized protein</fullName>
    </submittedName>
</protein>
<evidence type="ECO:0000313" key="1">
    <source>
        <dbReference type="EMBL" id="ONI39088.1"/>
    </source>
</evidence>
<dbReference type="EMBL" id="LJDB01000073">
    <property type="protein sequence ID" value="ONI39088.1"/>
    <property type="molecule type" value="Genomic_DNA"/>
</dbReference>
<sequence>MKKIMRILLLIVILLVTLLAGFKLYVDINYSHIRKDIRLMGVISDLMVQFDDEKSLRKVSENFIYFPTKLSDEITLEEVWIETSDKDKIRTIIMKPSIQTEITNAVLWMHGGGLAMGTPESEISIMQKFVEYNGAVVISPDYTHSIDEPYPAAIDDCYATLLWIKENASDISIDEEQIFVGGGSAGGGLAASLSLMARDKGEVNIAFQMPLYPMIDNTTIPNKEEKSNTLLWDLERNEIVWKVYLGEYYGTKNIPSYAVPMLAESFENLPPTYTFVGSEDPFYTDTLEYVHKLKDAGVIVEFDVHENVFHGFDMIPNADSATQAWDKLFEQYDYAVKNYRTPQP</sequence>
<comment type="caution">
    <text evidence="1">The sequence shown here is derived from an EMBL/GenBank/DDBJ whole genome shotgun (WGS) entry which is preliminary data.</text>
</comment>
<reference evidence="1" key="1">
    <citation type="submission" date="2016-08" db="EMBL/GenBank/DDBJ databases">
        <authorList>
            <person name="Ngugi D.K."/>
            <person name="Miyake S."/>
            <person name="Stingl U."/>
        </authorList>
    </citation>
    <scope>NUCLEOTIDE SEQUENCE</scope>
    <source>
        <strain evidence="1">SCG-B11WGA-EpuloA1</strain>
    </source>
</reference>
<keyword evidence="2" id="KW-1185">Reference proteome</keyword>
<proteinExistence type="predicted"/>
<organism evidence="1 2">
    <name type="scientific">Candidatus Epulonipiscium fishelsonii</name>
    <dbReference type="NCBI Taxonomy" id="77094"/>
    <lineage>
        <taxon>Bacteria</taxon>
        <taxon>Bacillati</taxon>
        <taxon>Bacillota</taxon>
        <taxon>Clostridia</taxon>
        <taxon>Lachnospirales</taxon>
        <taxon>Lachnospiraceae</taxon>
        <taxon>Candidatus Epulonipiscium</taxon>
    </lineage>
</organism>
<dbReference type="Proteomes" id="UP000188605">
    <property type="component" value="Unassembled WGS sequence"/>
</dbReference>
<evidence type="ECO:0000313" key="2">
    <source>
        <dbReference type="Proteomes" id="UP000188605"/>
    </source>
</evidence>